<dbReference type="OrthoDB" id="9805455at2"/>
<dbReference type="NCBIfam" id="NF045760">
    <property type="entry name" value="YtpR"/>
    <property type="match status" value="1"/>
</dbReference>
<dbReference type="PROSITE" id="PS51483">
    <property type="entry name" value="B5"/>
    <property type="match status" value="1"/>
</dbReference>
<evidence type="ECO:0000259" key="19">
    <source>
        <dbReference type="PROSITE" id="PS51483"/>
    </source>
</evidence>
<dbReference type="InterPro" id="IPR041616">
    <property type="entry name" value="PheRS_beta_core"/>
</dbReference>
<dbReference type="PANTHER" id="PTHR10947">
    <property type="entry name" value="PHENYLALANYL-TRNA SYNTHETASE BETA CHAIN AND LEUCINE-RICH REPEAT-CONTAINING PROTEIN 47"/>
    <property type="match status" value="1"/>
</dbReference>
<dbReference type="CDD" id="cd02796">
    <property type="entry name" value="tRNA_bind_bactPheRS"/>
    <property type="match status" value="1"/>
</dbReference>
<comment type="subcellular location">
    <subcellularLocation>
        <location evidence="1 15">Cytoplasm</location>
    </subcellularLocation>
</comment>
<evidence type="ECO:0000259" key="17">
    <source>
        <dbReference type="PROSITE" id="PS50886"/>
    </source>
</evidence>
<dbReference type="Gene3D" id="3.30.70.380">
    <property type="entry name" value="Ferrodoxin-fold anticodon-binding domain"/>
    <property type="match status" value="1"/>
</dbReference>
<feature type="binding site" evidence="15">
    <location>
        <position position="468"/>
    </location>
    <ligand>
        <name>Mg(2+)</name>
        <dbReference type="ChEBI" id="CHEBI:18420"/>
        <note>shared with alpha subunit</note>
    </ligand>
</feature>
<dbReference type="SUPFAM" id="SSF55681">
    <property type="entry name" value="Class II aaRS and biotin synthetases"/>
    <property type="match status" value="1"/>
</dbReference>
<protein>
    <recommendedName>
        <fullName evidence="15">Phenylalanine--tRNA ligase beta subunit</fullName>
        <ecNumber evidence="15">6.1.1.20</ecNumber>
    </recommendedName>
    <alternativeName>
        <fullName evidence="15">Phenylalanyl-tRNA synthetase beta subunit</fullName>
        <shortName evidence="15">PheRS</shortName>
    </alternativeName>
</protein>
<evidence type="ECO:0000256" key="13">
    <source>
        <dbReference type="ARBA" id="ARBA00023146"/>
    </source>
</evidence>
<evidence type="ECO:0000256" key="15">
    <source>
        <dbReference type="HAMAP-Rule" id="MF_00283"/>
    </source>
</evidence>
<dbReference type="SMART" id="SM00874">
    <property type="entry name" value="B5"/>
    <property type="match status" value="1"/>
</dbReference>
<dbReference type="GO" id="GO:0004826">
    <property type="term" value="F:phenylalanine-tRNA ligase activity"/>
    <property type="evidence" value="ECO:0007669"/>
    <property type="project" value="UniProtKB-UniRule"/>
</dbReference>
<dbReference type="EMBL" id="CCSE01000001">
    <property type="protein sequence ID" value="CEA00655.1"/>
    <property type="molecule type" value="Genomic_DNA"/>
</dbReference>
<dbReference type="RefSeq" id="WP_035809160.1">
    <property type="nucleotide sequence ID" value="NZ_CCSE01000001.1"/>
</dbReference>
<keyword evidence="10 15" id="KW-0460">Magnesium</keyword>
<dbReference type="InterPro" id="IPR012340">
    <property type="entry name" value="NA-bd_OB-fold"/>
</dbReference>
<dbReference type="Proteomes" id="UP000044136">
    <property type="component" value="Unassembled WGS sequence"/>
</dbReference>
<dbReference type="InterPro" id="IPR009061">
    <property type="entry name" value="DNA-bd_dom_put_sf"/>
</dbReference>
<evidence type="ECO:0000256" key="7">
    <source>
        <dbReference type="ARBA" id="ARBA00022723"/>
    </source>
</evidence>
<dbReference type="FunFam" id="2.40.50.140:FF:000045">
    <property type="entry name" value="Phenylalanine--tRNA ligase beta subunit"/>
    <property type="match status" value="1"/>
</dbReference>
<evidence type="ECO:0000256" key="5">
    <source>
        <dbReference type="ARBA" id="ARBA00022555"/>
    </source>
</evidence>
<evidence type="ECO:0000256" key="12">
    <source>
        <dbReference type="ARBA" id="ARBA00022917"/>
    </source>
</evidence>
<dbReference type="InterPro" id="IPR033714">
    <property type="entry name" value="tRNA_bind_bactPheRS"/>
</dbReference>
<feature type="domain" description="B5" evidence="19">
    <location>
        <begin position="405"/>
        <end position="480"/>
    </location>
</feature>
<organism evidence="20 21">
    <name type="scientific">Jeotgalicoccus saudimassiliensis</name>
    <dbReference type="NCBI Taxonomy" id="1461582"/>
    <lineage>
        <taxon>Bacteria</taxon>
        <taxon>Bacillati</taxon>
        <taxon>Bacillota</taxon>
        <taxon>Bacilli</taxon>
        <taxon>Bacillales</taxon>
        <taxon>Staphylococcaceae</taxon>
        <taxon>Jeotgalicoccus</taxon>
    </lineage>
</organism>
<dbReference type="SUPFAM" id="SSF56037">
    <property type="entry name" value="PheT/TilS domain"/>
    <property type="match status" value="1"/>
</dbReference>
<keyword evidence="13 15" id="KW-0030">Aminoacyl-tRNA synthetase</keyword>
<comment type="catalytic activity">
    <reaction evidence="14 15">
        <text>tRNA(Phe) + L-phenylalanine + ATP = L-phenylalanyl-tRNA(Phe) + AMP + diphosphate + H(+)</text>
        <dbReference type="Rhea" id="RHEA:19413"/>
        <dbReference type="Rhea" id="RHEA-COMP:9668"/>
        <dbReference type="Rhea" id="RHEA-COMP:9699"/>
        <dbReference type="ChEBI" id="CHEBI:15378"/>
        <dbReference type="ChEBI" id="CHEBI:30616"/>
        <dbReference type="ChEBI" id="CHEBI:33019"/>
        <dbReference type="ChEBI" id="CHEBI:58095"/>
        <dbReference type="ChEBI" id="CHEBI:78442"/>
        <dbReference type="ChEBI" id="CHEBI:78531"/>
        <dbReference type="ChEBI" id="CHEBI:456215"/>
        <dbReference type="EC" id="6.1.1.20"/>
    </reaction>
</comment>
<dbReference type="Gene3D" id="3.30.56.10">
    <property type="match status" value="2"/>
</dbReference>
<feature type="binding site" evidence="15">
    <location>
        <position position="458"/>
    </location>
    <ligand>
        <name>Mg(2+)</name>
        <dbReference type="ChEBI" id="CHEBI:18420"/>
        <note>shared with alpha subunit</note>
    </ligand>
</feature>
<dbReference type="Pfam" id="PF03483">
    <property type="entry name" value="B3_4"/>
    <property type="match status" value="1"/>
</dbReference>
<dbReference type="Gene3D" id="3.50.40.10">
    <property type="entry name" value="Phenylalanyl-trna Synthetase, Chain B, domain 3"/>
    <property type="match status" value="1"/>
</dbReference>
<keyword evidence="7 15" id="KW-0479">Metal-binding</keyword>
<dbReference type="NCBIfam" id="TIGR00472">
    <property type="entry name" value="pheT_bact"/>
    <property type="match status" value="1"/>
</dbReference>
<dbReference type="InterPro" id="IPR020825">
    <property type="entry name" value="Phe-tRNA_synthase-like_B3/B4"/>
</dbReference>
<dbReference type="GO" id="GO:0009328">
    <property type="term" value="C:phenylalanine-tRNA ligase complex"/>
    <property type="evidence" value="ECO:0007669"/>
    <property type="project" value="TreeGrafter"/>
</dbReference>
<dbReference type="InterPro" id="IPR045060">
    <property type="entry name" value="Phe-tRNA-ligase_IIc_bsu"/>
</dbReference>
<dbReference type="FunFam" id="3.50.40.10:FF:000001">
    <property type="entry name" value="Phenylalanine--tRNA ligase beta subunit"/>
    <property type="match status" value="1"/>
</dbReference>
<dbReference type="GO" id="GO:0000049">
    <property type="term" value="F:tRNA binding"/>
    <property type="evidence" value="ECO:0007669"/>
    <property type="project" value="UniProtKB-UniRule"/>
</dbReference>
<evidence type="ECO:0000256" key="3">
    <source>
        <dbReference type="ARBA" id="ARBA00011209"/>
    </source>
</evidence>
<comment type="similarity">
    <text evidence="2 15">Belongs to the phenylalanyl-tRNA synthetase beta subunit family. Type 1 subfamily.</text>
</comment>
<evidence type="ECO:0000256" key="16">
    <source>
        <dbReference type="PROSITE-ProRule" id="PRU00209"/>
    </source>
</evidence>
<name>A0A078M347_9STAP</name>
<evidence type="ECO:0000313" key="20">
    <source>
        <dbReference type="EMBL" id="CEA00655.1"/>
    </source>
</evidence>
<dbReference type="AlphaFoldDB" id="A0A078M347"/>
<dbReference type="HOGENOM" id="CLU_016891_0_0_9"/>
<dbReference type="GO" id="GO:0140096">
    <property type="term" value="F:catalytic activity, acting on a protein"/>
    <property type="evidence" value="ECO:0007669"/>
    <property type="project" value="UniProtKB-ARBA"/>
</dbReference>
<dbReference type="InterPro" id="IPR005147">
    <property type="entry name" value="tRNA_synthase_B5-dom"/>
</dbReference>
<dbReference type="PROSITE" id="PS50886">
    <property type="entry name" value="TRBD"/>
    <property type="match status" value="1"/>
</dbReference>
<feature type="domain" description="TRNA-binding" evidence="17">
    <location>
        <begin position="39"/>
        <end position="153"/>
    </location>
</feature>
<dbReference type="Gene3D" id="3.30.930.10">
    <property type="entry name" value="Bira Bifunctional Protein, Domain 2"/>
    <property type="match status" value="1"/>
</dbReference>
<evidence type="ECO:0000313" key="21">
    <source>
        <dbReference type="Proteomes" id="UP000044136"/>
    </source>
</evidence>
<dbReference type="InterPro" id="IPR004532">
    <property type="entry name" value="Phe-tRNA-ligase_IIc_bsu_bact"/>
</dbReference>
<keyword evidence="8 15" id="KW-0547">Nucleotide-binding</keyword>
<dbReference type="FunFam" id="3.30.930.10:FF:000022">
    <property type="entry name" value="Phenylalanine--tRNA ligase beta subunit"/>
    <property type="match status" value="1"/>
</dbReference>
<dbReference type="GO" id="GO:0006432">
    <property type="term" value="P:phenylalanyl-tRNA aminoacylation"/>
    <property type="evidence" value="ECO:0007669"/>
    <property type="project" value="UniProtKB-UniRule"/>
</dbReference>
<evidence type="ECO:0000256" key="4">
    <source>
        <dbReference type="ARBA" id="ARBA00022490"/>
    </source>
</evidence>
<dbReference type="SMART" id="SM00896">
    <property type="entry name" value="FDX-ACB"/>
    <property type="match status" value="1"/>
</dbReference>
<evidence type="ECO:0000256" key="10">
    <source>
        <dbReference type="ARBA" id="ARBA00022842"/>
    </source>
</evidence>
<dbReference type="GO" id="GO:0000287">
    <property type="term" value="F:magnesium ion binding"/>
    <property type="evidence" value="ECO:0007669"/>
    <property type="project" value="UniProtKB-UniRule"/>
</dbReference>
<dbReference type="SUPFAM" id="SSF46955">
    <property type="entry name" value="Putative DNA-binding domain"/>
    <property type="match status" value="1"/>
</dbReference>
<dbReference type="Pfam" id="PF01588">
    <property type="entry name" value="tRNA_bind"/>
    <property type="match status" value="1"/>
</dbReference>
<comment type="subunit">
    <text evidence="3 15">Tetramer of two alpha and two beta subunits.</text>
</comment>
<keyword evidence="21" id="KW-1185">Reference proteome</keyword>
<dbReference type="CDD" id="cd00769">
    <property type="entry name" value="PheRS_beta_core"/>
    <property type="match status" value="1"/>
</dbReference>
<feature type="binding site" evidence="15">
    <location>
        <position position="467"/>
    </location>
    <ligand>
        <name>Mg(2+)</name>
        <dbReference type="ChEBI" id="CHEBI:18420"/>
        <note>shared with alpha subunit</note>
    </ligand>
</feature>
<dbReference type="SUPFAM" id="SSF50249">
    <property type="entry name" value="Nucleic acid-binding proteins"/>
    <property type="match status" value="1"/>
</dbReference>
<dbReference type="Pfam" id="PF03484">
    <property type="entry name" value="B5"/>
    <property type="match status" value="1"/>
</dbReference>
<dbReference type="EC" id="6.1.1.20" evidence="15"/>
<evidence type="ECO:0000256" key="6">
    <source>
        <dbReference type="ARBA" id="ARBA00022598"/>
    </source>
</evidence>
<dbReference type="STRING" id="1461582.BN1048_01035"/>
<comment type="cofactor">
    <cofactor evidence="15">
        <name>Mg(2+)</name>
        <dbReference type="ChEBI" id="CHEBI:18420"/>
    </cofactor>
    <text evidence="15">Binds 2 magnesium ions per tetramer.</text>
</comment>
<keyword evidence="12 15" id="KW-0648">Protein biosynthesis</keyword>
<feature type="domain" description="FDX-ACB" evidence="18">
    <location>
        <begin position="707"/>
        <end position="799"/>
    </location>
</feature>
<keyword evidence="9 15" id="KW-0067">ATP-binding</keyword>
<dbReference type="FunFam" id="3.30.70.380:FF:000001">
    <property type="entry name" value="Phenylalanine--tRNA ligase beta subunit"/>
    <property type="match status" value="1"/>
</dbReference>
<dbReference type="PANTHER" id="PTHR10947:SF0">
    <property type="entry name" value="PHENYLALANINE--TRNA LIGASE BETA SUBUNIT"/>
    <property type="match status" value="1"/>
</dbReference>
<gene>
    <name evidence="20" type="primary">pheT_1</name>
    <name evidence="15" type="synonym">pheT</name>
    <name evidence="20" type="ORF">BN1048_01035</name>
</gene>
<sequence length="800" mass="88213">MRVSREWLETFIDINVPTNELAESITRGGIEVDDIIDYTADIKKLVVGYVKSVKPHPEADRLNLCEVDTGEETTQIVCGAPNVKADSYVIVSKVGGRLPGGIKIKRAKLRGEVSEGMICSLEEIGVKEEYVPAEYQGGIFMFNGEPAPGTEALEALYLDDQVLEFDLTPNRKDALSMIGAAYETRALFGGEVEVPETAVSEIDDVVTVAIENEDAEAVPFYAAREVRGVEIKPAPLWMQIRLIKAGIRPINNVVDISNYVLMEYGQPLHMFDRDQIGSDKIVTRKAREDEKFTTLDGKERTLTAEDIVITNGDATIALAGVMGGLDSEVTDNTVNVVIESALFEPVKIRKTSSRLNLRSEASQRFEKGVSHEFILPAVNRAAYLLEKYAGGKTLKGIASDGELNLEPGVIRTSADFINNRLGTELTVAEILGTLQKLGLGAEEENGAIDVIIPSRRDDLKIPEDISEEVARIFGYDNIPSTLPEYSTITPGRLSDEQHEVRVIKRQLNAQGFSQAINYALTSKKRIGEFSPLTESLQLLMPMSEDRAVLRTSLVPHLVDNATYNVNRQQKNVSLFEIGKIFDTNGQDQLPDEIEMLAGIVTGEQHKTAWTNTSVPSDFYTVKGVLESLFEKLGLVDRVTYKQSAAHDELHPGRTADVLLDDKVIGFAGELHPQYAEDHDLGQTAVFEINLAEVLKVKTGSILYDILPKYPSVSRDVALEVSSDVNVSEIISEIRAAAPKYLEDVYPFDIYDGEHMADGKKSVALHLTYLNREKTLTDKDIEALHTPVEDALKAAGYILRG</sequence>
<dbReference type="GO" id="GO:0016740">
    <property type="term" value="F:transferase activity"/>
    <property type="evidence" value="ECO:0007669"/>
    <property type="project" value="UniProtKB-ARBA"/>
</dbReference>
<keyword evidence="11 16" id="KW-0694">RNA-binding</keyword>
<proteinExistence type="inferred from homology"/>
<dbReference type="InterPro" id="IPR036690">
    <property type="entry name" value="Fdx_antiC-bd_sf"/>
</dbReference>
<dbReference type="Pfam" id="PF17759">
    <property type="entry name" value="tRNA_synthFbeta"/>
    <property type="match status" value="1"/>
</dbReference>
<evidence type="ECO:0000256" key="11">
    <source>
        <dbReference type="ARBA" id="ARBA00022884"/>
    </source>
</evidence>
<dbReference type="eggNOG" id="COG0072">
    <property type="taxonomic scope" value="Bacteria"/>
</dbReference>
<reference evidence="20 21" key="1">
    <citation type="submission" date="2014-07" db="EMBL/GenBank/DDBJ databases">
        <authorList>
            <person name="Urmite Genomes Urmite Genomes"/>
        </authorList>
    </citation>
    <scope>NUCLEOTIDE SEQUENCE [LARGE SCALE GENOMIC DNA]</scope>
    <source>
        <strain evidence="20 21">13MG44_air</strain>
    </source>
</reference>
<dbReference type="InterPro" id="IPR045864">
    <property type="entry name" value="aa-tRNA-synth_II/BPL/LPL"/>
</dbReference>
<dbReference type="Gene3D" id="2.40.50.140">
    <property type="entry name" value="Nucleic acid-binding proteins"/>
    <property type="match status" value="1"/>
</dbReference>
<evidence type="ECO:0000256" key="1">
    <source>
        <dbReference type="ARBA" id="ARBA00004496"/>
    </source>
</evidence>
<evidence type="ECO:0000256" key="9">
    <source>
        <dbReference type="ARBA" id="ARBA00022840"/>
    </source>
</evidence>
<evidence type="ECO:0000259" key="18">
    <source>
        <dbReference type="PROSITE" id="PS51447"/>
    </source>
</evidence>
<keyword evidence="5 16" id="KW-0820">tRNA-binding</keyword>
<dbReference type="GO" id="GO:0005524">
    <property type="term" value="F:ATP binding"/>
    <property type="evidence" value="ECO:0007669"/>
    <property type="project" value="UniProtKB-UniRule"/>
</dbReference>
<dbReference type="InterPro" id="IPR002547">
    <property type="entry name" value="tRNA-bd_dom"/>
</dbReference>
<evidence type="ECO:0000256" key="14">
    <source>
        <dbReference type="ARBA" id="ARBA00049255"/>
    </source>
</evidence>
<dbReference type="InterPro" id="IPR005146">
    <property type="entry name" value="B3/B4_tRNA-bd"/>
</dbReference>
<keyword evidence="4 15" id="KW-0963">Cytoplasm</keyword>
<dbReference type="Pfam" id="PF03147">
    <property type="entry name" value="FDX-ACB"/>
    <property type="match status" value="1"/>
</dbReference>
<dbReference type="InterPro" id="IPR005121">
    <property type="entry name" value="Fdx_antiC-bd"/>
</dbReference>
<keyword evidence="6 15" id="KW-0436">Ligase</keyword>
<evidence type="ECO:0000256" key="8">
    <source>
        <dbReference type="ARBA" id="ARBA00022741"/>
    </source>
</evidence>
<dbReference type="SUPFAM" id="SSF54991">
    <property type="entry name" value="Anticodon-binding domain of PheRS"/>
    <property type="match status" value="1"/>
</dbReference>
<dbReference type="SMART" id="SM00873">
    <property type="entry name" value="B3_4"/>
    <property type="match status" value="1"/>
</dbReference>
<evidence type="ECO:0000256" key="2">
    <source>
        <dbReference type="ARBA" id="ARBA00008653"/>
    </source>
</evidence>
<accession>A0A078M347</accession>
<feature type="binding site" evidence="15">
    <location>
        <position position="464"/>
    </location>
    <ligand>
        <name>Mg(2+)</name>
        <dbReference type="ChEBI" id="CHEBI:18420"/>
        <note>shared with alpha subunit</note>
    </ligand>
</feature>
<dbReference type="HAMAP" id="MF_00283">
    <property type="entry name" value="Phe_tRNA_synth_beta1"/>
    <property type="match status" value="1"/>
</dbReference>
<dbReference type="PROSITE" id="PS51447">
    <property type="entry name" value="FDX_ACB"/>
    <property type="match status" value="1"/>
</dbReference>